<evidence type="ECO:0000256" key="7">
    <source>
        <dbReference type="ARBA" id="ARBA00022898"/>
    </source>
</evidence>
<keyword evidence="8" id="KW-0746">Sphingolipid metabolism</keyword>
<evidence type="ECO:0000256" key="2">
    <source>
        <dbReference type="ARBA" id="ARBA00004760"/>
    </source>
</evidence>
<evidence type="ECO:0000256" key="10">
    <source>
        <dbReference type="ARBA" id="ARBA00023315"/>
    </source>
</evidence>
<dbReference type="InterPro" id="IPR004839">
    <property type="entry name" value="Aminotransferase_I/II_large"/>
</dbReference>
<dbReference type="PANTHER" id="PTHR13693:SF2">
    <property type="entry name" value="SERINE PALMITOYLTRANSFERASE 1"/>
    <property type="match status" value="1"/>
</dbReference>
<evidence type="ECO:0000313" key="13">
    <source>
        <dbReference type="EMBL" id="KAF7682561.1"/>
    </source>
</evidence>
<proteinExistence type="inferred from homology"/>
<evidence type="ECO:0000256" key="9">
    <source>
        <dbReference type="ARBA" id="ARBA00023098"/>
    </source>
</evidence>
<comment type="pathway">
    <text evidence="3">Sphingolipid metabolism.</text>
</comment>
<comment type="cofactor">
    <cofactor evidence="1">
        <name>pyridoxal 5'-phosphate</name>
        <dbReference type="ChEBI" id="CHEBI:597326"/>
    </cofactor>
</comment>
<keyword evidence="9" id="KW-0443">Lipid metabolism</keyword>
<dbReference type="EMBL" id="SBIQ01000224">
    <property type="protein sequence ID" value="KAF7682561.1"/>
    <property type="molecule type" value="Genomic_DNA"/>
</dbReference>
<evidence type="ECO:0000256" key="3">
    <source>
        <dbReference type="ARBA" id="ARBA00004991"/>
    </source>
</evidence>
<keyword evidence="11" id="KW-1133">Transmembrane helix</keyword>
<evidence type="ECO:0000256" key="6">
    <source>
        <dbReference type="ARBA" id="ARBA00022679"/>
    </source>
</evidence>
<evidence type="ECO:0000256" key="1">
    <source>
        <dbReference type="ARBA" id="ARBA00001933"/>
    </source>
</evidence>
<evidence type="ECO:0000256" key="4">
    <source>
        <dbReference type="ARBA" id="ARBA00008392"/>
    </source>
</evidence>
<reference evidence="13 14" key="1">
    <citation type="submission" date="2019-01" db="EMBL/GenBank/DDBJ databases">
        <title>Genomes sequencing and comparative genomics of infectious freshwater microsporidia, Cucumispora dikerogammari and Thelohania contejeani.</title>
        <authorList>
            <person name="Cormier A."/>
            <person name="Giraud I."/>
            <person name="Wattier R."/>
            <person name="Teixeira M."/>
            <person name="Grandjean F."/>
            <person name="Rigaud T."/>
            <person name="Cordaux R."/>
        </authorList>
    </citation>
    <scope>NUCLEOTIDE SEQUENCE [LARGE SCALE GENOMIC DNA]</scope>
    <source>
        <strain evidence="13">T1</strain>
        <tissue evidence="13">Spores</tissue>
    </source>
</reference>
<evidence type="ECO:0000256" key="5">
    <source>
        <dbReference type="ARBA" id="ARBA00013220"/>
    </source>
</evidence>
<evidence type="ECO:0000259" key="12">
    <source>
        <dbReference type="Pfam" id="PF00155"/>
    </source>
</evidence>
<sequence length="434" mass="49847">MLYDYMIYYIDCLFYGCIFYFGIVFLFIRLNKKKLMIDSEQLVLNDEDIRKTVENFTPKPIVDDIFDDVVLDLVDVKYECTDFDIFNLKILNKELIRKTIKEYGVGTCGPPGFYGTLDLHLELEQAITKKLQVESAILYSNSYTCINSVVMCFCRKDDIVFYHIHSNEAIIRGLSVAKCRLIGFIGLADLIAKLKKFVNRKYRNFILTEALLRNTGEIIDIAALISLKHQFGVRLIIDESLSFPLLGPRGISSYASTSPSDIDIIIGSLAHVFSANGGFSAGAYTVVDYQRLSSKSYCFSASLPGFLAKASLENIEKPLNPNFNIIKYFHRNFNVPEYTILSSIDSPIIIITKKIFIINTEEKDCLENYLELDFEIQKQEIYNLQKIKKKLLEKEINVAIIKNPYPSIRINLKVDWDEKDVEYIIKCLIELLIE</sequence>
<evidence type="ECO:0000256" key="11">
    <source>
        <dbReference type="SAM" id="Phobius"/>
    </source>
</evidence>
<keyword evidence="11" id="KW-0812">Transmembrane</keyword>
<comment type="pathway">
    <text evidence="2">Lipid metabolism; sphingolipid metabolism.</text>
</comment>
<evidence type="ECO:0000313" key="14">
    <source>
        <dbReference type="Proteomes" id="UP001516464"/>
    </source>
</evidence>
<comment type="caution">
    <text evidence="13">The sequence shown here is derived from an EMBL/GenBank/DDBJ whole genome shotgun (WGS) entry which is preliminary data.</text>
</comment>
<evidence type="ECO:0000256" key="8">
    <source>
        <dbReference type="ARBA" id="ARBA00022919"/>
    </source>
</evidence>
<keyword evidence="10" id="KW-0012">Acyltransferase</keyword>
<keyword evidence="14" id="KW-1185">Reference proteome</keyword>
<feature type="transmembrane region" description="Helical" evidence="11">
    <location>
        <begin position="6"/>
        <end position="28"/>
    </location>
</feature>
<dbReference type="InterPro" id="IPR050087">
    <property type="entry name" value="AON_synthase_class-II"/>
</dbReference>
<comment type="similarity">
    <text evidence="4">Belongs to the class-II pyridoxal-phosphate-dependent aminotransferase family.</text>
</comment>
<protein>
    <recommendedName>
        <fullName evidence="5">serine C-palmitoyltransferase</fullName>
        <ecNumber evidence="5">2.3.1.50</ecNumber>
    </recommendedName>
</protein>
<organism evidence="13 14">
    <name type="scientific">Astathelohania contejeani</name>
    <dbReference type="NCBI Taxonomy" id="164912"/>
    <lineage>
        <taxon>Eukaryota</taxon>
        <taxon>Fungi</taxon>
        <taxon>Fungi incertae sedis</taxon>
        <taxon>Microsporidia</taxon>
        <taxon>Astathelohaniidae</taxon>
        <taxon>Astathelohania</taxon>
    </lineage>
</organism>
<dbReference type="Pfam" id="PF00155">
    <property type="entry name" value="Aminotran_1_2"/>
    <property type="match status" value="1"/>
</dbReference>
<accession>A0ABQ7HWN5</accession>
<name>A0ABQ7HWN5_9MICR</name>
<dbReference type="Gene3D" id="3.40.640.10">
    <property type="entry name" value="Type I PLP-dependent aspartate aminotransferase-like (Major domain)"/>
    <property type="match status" value="1"/>
</dbReference>
<keyword evidence="6" id="KW-0808">Transferase</keyword>
<dbReference type="Proteomes" id="UP001516464">
    <property type="component" value="Unassembled WGS sequence"/>
</dbReference>
<dbReference type="PANTHER" id="PTHR13693">
    <property type="entry name" value="CLASS II AMINOTRANSFERASE/8-AMINO-7-OXONONANOATE SYNTHASE"/>
    <property type="match status" value="1"/>
</dbReference>
<keyword evidence="11" id="KW-0472">Membrane</keyword>
<dbReference type="InterPro" id="IPR015421">
    <property type="entry name" value="PyrdxlP-dep_Trfase_major"/>
</dbReference>
<dbReference type="InterPro" id="IPR015424">
    <property type="entry name" value="PyrdxlP-dep_Trfase"/>
</dbReference>
<feature type="domain" description="Aminotransferase class I/classII large" evidence="12">
    <location>
        <begin position="98"/>
        <end position="313"/>
    </location>
</feature>
<gene>
    <name evidence="13" type="primary">lcb1</name>
    <name evidence="13" type="ORF">TCON_2215</name>
</gene>
<dbReference type="EC" id="2.3.1.50" evidence="5"/>
<dbReference type="SUPFAM" id="SSF53383">
    <property type="entry name" value="PLP-dependent transferases"/>
    <property type="match status" value="1"/>
</dbReference>
<keyword evidence="7" id="KW-0663">Pyridoxal phosphate</keyword>